<comment type="function">
    <text evidence="3 5">Carrier of the growing fatty acid chain in fatty acid biosynthesis.</text>
</comment>
<dbReference type="Proteomes" id="UP000787635">
    <property type="component" value="Unassembled WGS sequence"/>
</dbReference>
<keyword evidence="3" id="KW-0963">Cytoplasm</keyword>
<comment type="PTM">
    <text evidence="5">4'-phosphopantetheine is transferred from CoA to a specific serine of apo-ACP by acpS.</text>
</comment>
<dbReference type="InterPro" id="IPR009081">
    <property type="entry name" value="PP-bd_ACP"/>
</dbReference>
<dbReference type="SUPFAM" id="SSF47336">
    <property type="entry name" value="ACP-like"/>
    <property type="match status" value="1"/>
</dbReference>
<keyword evidence="8" id="KW-1185">Reference proteome</keyword>
<dbReference type="PROSITE" id="PS50075">
    <property type="entry name" value="CARRIER"/>
    <property type="match status" value="1"/>
</dbReference>
<comment type="subcellular location">
    <subcellularLocation>
        <location evidence="3">Cytoplasm</location>
    </subcellularLocation>
</comment>
<dbReference type="EMBL" id="JAAVNE010000005">
    <property type="protein sequence ID" value="NKC30175.1"/>
    <property type="molecule type" value="Genomic_DNA"/>
</dbReference>
<evidence type="ECO:0000256" key="1">
    <source>
        <dbReference type="ARBA" id="ARBA00022450"/>
    </source>
</evidence>
<organism evidence="7 8">
    <name type="scientific">Falsiroseomonas selenitidurans</name>
    <dbReference type="NCBI Taxonomy" id="2716335"/>
    <lineage>
        <taxon>Bacteria</taxon>
        <taxon>Pseudomonadati</taxon>
        <taxon>Pseudomonadota</taxon>
        <taxon>Alphaproteobacteria</taxon>
        <taxon>Acetobacterales</taxon>
        <taxon>Roseomonadaceae</taxon>
        <taxon>Falsiroseomonas</taxon>
    </lineage>
</organism>
<dbReference type="Gene3D" id="1.10.1200.10">
    <property type="entry name" value="ACP-like"/>
    <property type="match status" value="1"/>
</dbReference>
<dbReference type="InterPro" id="IPR036736">
    <property type="entry name" value="ACP-like_sf"/>
</dbReference>
<dbReference type="Pfam" id="PF00550">
    <property type="entry name" value="PP-binding"/>
    <property type="match status" value="1"/>
</dbReference>
<feature type="modified residue" description="O-(pantetheine 4'-phosphoryl)serine" evidence="3">
    <location>
        <position position="48"/>
    </location>
</feature>
<comment type="similarity">
    <text evidence="3">Belongs to the acyl carrier protein (ACP) family.</text>
</comment>
<keyword evidence="3" id="KW-0444">Lipid biosynthesis</keyword>
<comment type="caution">
    <text evidence="7">The sequence shown here is derived from an EMBL/GenBank/DDBJ whole genome shotgun (WGS) entry which is preliminary data.</text>
</comment>
<keyword evidence="3" id="KW-0275">Fatty acid biosynthesis</keyword>
<evidence type="ECO:0000256" key="3">
    <source>
        <dbReference type="HAMAP-Rule" id="MF_01217"/>
    </source>
</evidence>
<evidence type="ECO:0000256" key="5">
    <source>
        <dbReference type="RuleBase" id="RU003545"/>
    </source>
</evidence>
<dbReference type="PANTHER" id="PTHR20863:SF76">
    <property type="entry name" value="CARRIER DOMAIN-CONTAINING PROTEIN"/>
    <property type="match status" value="1"/>
</dbReference>
<dbReference type="NCBIfam" id="NF002150">
    <property type="entry name" value="PRK00982.1-4"/>
    <property type="match status" value="1"/>
</dbReference>
<comment type="PTM">
    <text evidence="3">4'-phosphopantetheine is transferred from CoA to a specific serine of apo-ACP by AcpS. This modification is essential for activity because fatty acids are bound in thioester linkage to the sulfhydryl of the prosthetic group.</text>
</comment>
<keyword evidence="3" id="KW-0443">Lipid metabolism</keyword>
<dbReference type="RefSeq" id="WP_168027797.1">
    <property type="nucleotide sequence ID" value="NZ_JAAVNE010000005.1"/>
</dbReference>
<evidence type="ECO:0000256" key="2">
    <source>
        <dbReference type="ARBA" id="ARBA00022553"/>
    </source>
</evidence>
<evidence type="ECO:0000313" key="7">
    <source>
        <dbReference type="EMBL" id="NKC30175.1"/>
    </source>
</evidence>
<evidence type="ECO:0000259" key="6">
    <source>
        <dbReference type="PROSITE" id="PS50075"/>
    </source>
</evidence>
<dbReference type="PANTHER" id="PTHR20863">
    <property type="entry name" value="ACYL CARRIER PROTEIN"/>
    <property type="match status" value="1"/>
</dbReference>
<keyword evidence="3" id="KW-0276">Fatty acid metabolism</keyword>
<proteinExistence type="inferred from homology"/>
<reference evidence="7 8" key="1">
    <citation type="submission" date="2020-03" db="EMBL/GenBank/DDBJ databases">
        <title>Roseomonas selenitidurans sp. nov. isolated from urban soil.</title>
        <authorList>
            <person name="Liu H."/>
        </authorList>
    </citation>
    <scope>NUCLEOTIDE SEQUENCE [LARGE SCALE GENOMIC DNA]</scope>
    <source>
        <strain evidence="7 8">BU-1</strain>
    </source>
</reference>
<evidence type="ECO:0000256" key="4">
    <source>
        <dbReference type="NCBIfam" id="TIGR00517"/>
    </source>
</evidence>
<dbReference type="NCBIfam" id="NF002148">
    <property type="entry name" value="PRK00982.1-2"/>
    <property type="match status" value="1"/>
</dbReference>
<accession>A0ABX1E5G7</accession>
<dbReference type="NCBIfam" id="TIGR00517">
    <property type="entry name" value="acyl_carrier"/>
    <property type="match status" value="1"/>
</dbReference>
<name>A0ABX1E5G7_9PROT</name>
<evidence type="ECO:0000313" key="8">
    <source>
        <dbReference type="Proteomes" id="UP000787635"/>
    </source>
</evidence>
<sequence length="95" mass="9868">MTTPNAAPAPRPDSILSRVTMLIVEHLGADARAVTPQARLAKDLGADSLDRIELVIAVEETFGVEITDEEADACTTVQDIAALVARTSAAPAEAA</sequence>
<comment type="pathway">
    <text evidence="3 5">Lipid metabolism; fatty acid biosynthesis.</text>
</comment>
<keyword evidence="1 3" id="KW-0596">Phosphopantetheine</keyword>
<dbReference type="InterPro" id="IPR003231">
    <property type="entry name" value="ACP"/>
</dbReference>
<keyword evidence="2 3" id="KW-0597">Phosphoprotein</keyword>
<dbReference type="HAMAP" id="MF_01217">
    <property type="entry name" value="Acyl_carrier"/>
    <property type="match status" value="1"/>
</dbReference>
<gene>
    <name evidence="3 7" type="primary">acpP</name>
    <name evidence="7" type="ORF">HEQ75_04830</name>
</gene>
<feature type="domain" description="Carrier" evidence="6">
    <location>
        <begin position="13"/>
        <end position="88"/>
    </location>
</feature>
<protein>
    <recommendedName>
        <fullName evidence="3 4">Acyl carrier protein</fullName>
        <shortName evidence="3">ACP</shortName>
    </recommendedName>
</protein>